<dbReference type="Pfam" id="PF16344">
    <property type="entry name" value="FecR_C"/>
    <property type="match status" value="1"/>
</dbReference>
<evidence type="ECO:0000259" key="2">
    <source>
        <dbReference type="Pfam" id="PF04773"/>
    </source>
</evidence>
<keyword evidence="1" id="KW-0812">Transmembrane</keyword>
<dbReference type="AlphaFoldDB" id="A0A1M5BLC2"/>
<dbReference type="EMBL" id="FQUQ01000002">
    <property type="protein sequence ID" value="SHF43279.1"/>
    <property type="molecule type" value="Genomic_DNA"/>
</dbReference>
<dbReference type="PIRSF" id="PIRSF018266">
    <property type="entry name" value="FecR"/>
    <property type="match status" value="1"/>
</dbReference>
<keyword evidence="5" id="KW-1185">Reference proteome</keyword>
<dbReference type="Pfam" id="PF04773">
    <property type="entry name" value="FecR"/>
    <property type="match status" value="1"/>
</dbReference>
<dbReference type="PANTHER" id="PTHR30273:SF2">
    <property type="entry name" value="PROTEIN FECR"/>
    <property type="match status" value="1"/>
</dbReference>
<evidence type="ECO:0000313" key="5">
    <source>
        <dbReference type="Proteomes" id="UP000184287"/>
    </source>
</evidence>
<evidence type="ECO:0000313" key="4">
    <source>
        <dbReference type="EMBL" id="SHF43279.1"/>
    </source>
</evidence>
<dbReference type="FunFam" id="2.60.120.1440:FF:000001">
    <property type="entry name" value="Putative anti-sigma factor"/>
    <property type="match status" value="1"/>
</dbReference>
<dbReference type="InterPro" id="IPR012373">
    <property type="entry name" value="Ferrdict_sens_TM"/>
</dbReference>
<dbReference type="InterPro" id="IPR032508">
    <property type="entry name" value="FecR_C"/>
</dbReference>
<dbReference type="Gene3D" id="3.55.50.30">
    <property type="match status" value="1"/>
</dbReference>
<dbReference type="GO" id="GO:0016989">
    <property type="term" value="F:sigma factor antagonist activity"/>
    <property type="evidence" value="ECO:0007669"/>
    <property type="project" value="TreeGrafter"/>
</dbReference>
<dbReference type="RefSeq" id="WP_073231531.1">
    <property type="nucleotide sequence ID" value="NZ_FQUQ01000002.1"/>
</dbReference>
<evidence type="ECO:0000256" key="1">
    <source>
        <dbReference type="SAM" id="Phobius"/>
    </source>
</evidence>
<gene>
    <name evidence="4" type="ORF">SAMN04488522_1021248</name>
</gene>
<dbReference type="Proteomes" id="UP000184287">
    <property type="component" value="Unassembled WGS sequence"/>
</dbReference>
<protein>
    <submittedName>
        <fullName evidence="4">FecR family protein</fullName>
    </submittedName>
</protein>
<feature type="transmembrane region" description="Helical" evidence="1">
    <location>
        <begin position="74"/>
        <end position="95"/>
    </location>
</feature>
<dbReference type="InterPro" id="IPR006860">
    <property type="entry name" value="FecR"/>
</dbReference>
<dbReference type="PANTHER" id="PTHR30273">
    <property type="entry name" value="PERIPLASMIC SIGNAL SENSOR AND SIGMA FACTOR ACTIVATOR FECR-RELATED"/>
    <property type="match status" value="1"/>
</dbReference>
<feature type="domain" description="FecR protein" evidence="2">
    <location>
        <begin position="171"/>
        <end position="267"/>
    </location>
</feature>
<dbReference type="Gene3D" id="2.60.120.1440">
    <property type="match status" value="1"/>
</dbReference>
<dbReference type="STRING" id="288992.SAMN04488522_1021248"/>
<evidence type="ECO:0000259" key="3">
    <source>
        <dbReference type="Pfam" id="PF16344"/>
    </source>
</evidence>
<dbReference type="OrthoDB" id="1099963at2"/>
<accession>A0A1M5BLC2</accession>
<name>A0A1M5BLC2_9SPHI</name>
<sequence length="376" mass="42169">MTDKEVQQLIKKYLDGKAGPEEKGMLESWYVQNAQKNTDIDYPKNLLAKKENGLQEILAMEQLKSVPVVKHWKWLRFTAAAAMIIGLSTLLYLTVYDTPQTDASIAQANDIAPGKNTATLTLANGKKILLSNALNGELAKESGVVITKMADGQLVYEIKDQQTGPADQMNTLSTANGEQYRLLLPDGTSVWLNAASSLKFPSTFSGLAQRRVELDGEGYFEVKKDKEHAFVVVSKEQEVEVLGTHFNVNAYNDESNIKTTLLEGSVKINKDIILKPGEQSSLLKSGSILLKQVDVEEAVSWKEGYFRFDQKDLRSIMRNISRWYDLEVVYKDSRLENLTFSGTVSRYSSVSKILEILELSKEVRFTLEGRRIIVTK</sequence>
<proteinExistence type="predicted"/>
<reference evidence="5" key="1">
    <citation type="submission" date="2016-11" db="EMBL/GenBank/DDBJ databases">
        <authorList>
            <person name="Varghese N."/>
            <person name="Submissions S."/>
        </authorList>
    </citation>
    <scope>NUCLEOTIDE SEQUENCE [LARGE SCALE GENOMIC DNA]</scope>
    <source>
        <strain evidence="5">DSM 16990</strain>
    </source>
</reference>
<organism evidence="4 5">
    <name type="scientific">Pedobacter caeni</name>
    <dbReference type="NCBI Taxonomy" id="288992"/>
    <lineage>
        <taxon>Bacteria</taxon>
        <taxon>Pseudomonadati</taxon>
        <taxon>Bacteroidota</taxon>
        <taxon>Sphingobacteriia</taxon>
        <taxon>Sphingobacteriales</taxon>
        <taxon>Sphingobacteriaceae</taxon>
        <taxon>Pedobacter</taxon>
    </lineage>
</organism>
<feature type="domain" description="Protein FecR C-terminal" evidence="3">
    <location>
        <begin position="305"/>
        <end position="374"/>
    </location>
</feature>
<keyword evidence="1" id="KW-0472">Membrane</keyword>
<keyword evidence="1" id="KW-1133">Transmembrane helix</keyword>